<evidence type="ECO:0000256" key="10">
    <source>
        <dbReference type="HAMAP-Rule" id="MF_00240"/>
    </source>
</evidence>
<sequence precursor="true">MRRFLMGFSAVASIAMSLTAQAAATDDLSHFLKSVTNAQGSFEQKVFTREGENKEAAGSGEFAFSRPGKFRWHYDAPFEELIVTDGKTLWLYDTELAQVTVKPLTGAIPASPASLLFGAQDFRKDFNVIDEARKDGLDWLRATPKSDTSAFSEVRIGFKDGLPQQMVLKDNFGQETHLTFKDFKTNVKLNASNFVFKVPKGVDVLEDKSAF</sequence>
<reference evidence="11" key="2">
    <citation type="journal article" date="2021" name="PeerJ">
        <title>Extensive microbial diversity within the chicken gut microbiome revealed by metagenomics and culture.</title>
        <authorList>
            <person name="Gilroy R."/>
            <person name="Ravi A."/>
            <person name="Getino M."/>
            <person name="Pursley I."/>
            <person name="Horton D.L."/>
            <person name="Alikhan N.F."/>
            <person name="Baker D."/>
            <person name="Gharbi K."/>
            <person name="Hall N."/>
            <person name="Watson M."/>
            <person name="Adriaenssens E.M."/>
            <person name="Foster-Nyarko E."/>
            <person name="Jarju S."/>
            <person name="Secka A."/>
            <person name="Antonio M."/>
            <person name="Oren A."/>
            <person name="Chaudhuri R.R."/>
            <person name="La Ragione R."/>
            <person name="Hildebrand F."/>
            <person name="Pallen M.J."/>
        </authorList>
    </citation>
    <scope>NUCLEOTIDE SEQUENCE</scope>
    <source>
        <strain evidence="11">7463</strain>
    </source>
</reference>
<dbReference type="GO" id="GO:0042953">
    <property type="term" value="P:lipoprotein transport"/>
    <property type="evidence" value="ECO:0007669"/>
    <property type="project" value="InterPro"/>
</dbReference>
<evidence type="ECO:0000256" key="1">
    <source>
        <dbReference type="ARBA" id="ARBA00004418"/>
    </source>
</evidence>
<evidence type="ECO:0000256" key="4">
    <source>
        <dbReference type="ARBA" id="ARBA00014035"/>
    </source>
</evidence>
<dbReference type="NCBIfam" id="TIGR00547">
    <property type="entry name" value="lolA"/>
    <property type="match status" value="1"/>
</dbReference>
<comment type="caution">
    <text evidence="11">The sequence shown here is derived from an EMBL/GenBank/DDBJ whole genome shotgun (WGS) entry which is preliminary data.</text>
</comment>
<evidence type="ECO:0000256" key="6">
    <source>
        <dbReference type="ARBA" id="ARBA00022729"/>
    </source>
</evidence>
<dbReference type="Gene3D" id="2.50.20.10">
    <property type="entry name" value="Lipoprotein localisation LolA/LolB/LppX"/>
    <property type="match status" value="1"/>
</dbReference>
<dbReference type="PANTHER" id="PTHR35869">
    <property type="entry name" value="OUTER-MEMBRANE LIPOPROTEIN CARRIER PROTEIN"/>
    <property type="match status" value="1"/>
</dbReference>
<dbReference type="EMBL" id="DVMY01000069">
    <property type="protein sequence ID" value="HIU37452.1"/>
    <property type="molecule type" value="Genomic_DNA"/>
</dbReference>
<evidence type="ECO:0000256" key="2">
    <source>
        <dbReference type="ARBA" id="ARBA00007615"/>
    </source>
</evidence>
<dbReference type="AlphaFoldDB" id="A0A9D1LG59"/>
<evidence type="ECO:0000256" key="8">
    <source>
        <dbReference type="ARBA" id="ARBA00022927"/>
    </source>
</evidence>
<dbReference type="Proteomes" id="UP000824083">
    <property type="component" value="Unassembled WGS sequence"/>
</dbReference>
<dbReference type="SUPFAM" id="SSF89392">
    <property type="entry name" value="Prokaryotic lipoproteins and lipoprotein localization factors"/>
    <property type="match status" value="1"/>
</dbReference>
<keyword evidence="8 10" id="KW-0653">Protein transport</keyword>
<dbReference type="InterPro" id="IPR018323">
    <property type="entry name" value="OM_lipoprot_carrier_LolA_Pbac"/>
</dbReference>
<accession>A0A9D1LG59</accession>
<dbReference type="Pfam" id="PF03548">
    <property type="entry name" value="LolA"/>
    <property type="match status" value="1"/>
</dbReference>
<reference evidence="11" key="1">
    <citation type="submission" date="2020-10" db="EMBL/GenBank/DDBJ databases">
        <authorList>
            <person name="Gilroy R."/>
        </authorList>
    </citation>
    <scope>NUCLEOTIDE SEQUENCE</scope>
    <source>
        <strain evidence="11">7463</strain>
    </source>
</reference>
<evidence type="ECO:0000256" key="5">
    <source>
        <dbReference type="ARBA" id="ARBA00022448"/>
    </source>
</evidence>
<organism evidence="11 12">
    <name type="scientific">Candidatus Aphodousia faecigallinarum</name>
    <dbReference type="NCBI Taxonomy" id="2840677"/>
    <lineage>
        <taxon>Bacteria</taxon>
        <taxon>Pseudomonadati</taxon>
        <taxon>Pseudomonadota</taxon>
        <taxon>Betaproteobacteria</taxon>
        <taxon>Burkholderiales</taxon>
        <taxon>Sutterellaceae</taxon>
        <taxon>Sutterellaceae incertae sedis</taxon>
        <taxon>Candidatus Aphodousia</taxon>
    </lineage>
</organism>
<dbReference type="GO" id="GO:0044874">
    <property type="term" value="P:lipoprotein localization to outer membrane"/>
    <property type="evidence" value="ECO:0007669"/>
    <property type="project" value="UniProtKB-UniRule"/>
</dbReference>
<dbReference type="PANTHER" id="PTHR35869:SF1">
    <property type="entry name" value="OUTER-MEMBRANE LIPOPROTEIN CARRIER PROTEIN"/>
    <property type="match status" value="1"/>
</dbReference>
<feature type="signal peptide" evidence="10">
    <location>
        <begin position="1"/>
        <end position="22"/>
    </location>
</feature>
<keyword evidence="6 10" id="KW-0732">Signal</keyword>
<name>A0A9D1LG59_9BURK</name>
<dbReference type="GO" id="GO:0042597">
    <property type="term" value="C:periplasmic space"/>
    <property type="evidence" value="ECO:0007669"/>
    <property type="project" value="UniProtKB-SubCell"/>
</dbReference>
<evidence type="ECO:0000256" key="3">
    <source>
        <dbReference type="ARBA" id="ARBA00011245"/>
    </source>
</evidence>
<keyword evidence="9 10" id="KW-0143">Chaperone</keyword>
<dbReference type="CDD" id="cd16325">
    <property type="entry name" value="LolA"/>
    <property type="match status" value="1"/>
</dbReference>
<evidence type="ECO:0000313" key="11">
    <source>
        <dbReference type="EMBL" id="HIU37452.1"/>
    </source>
</evidence>
<proteinExistence type="inferred from homology"/>
<evidence type="ECO:0000256" key="9">
    <source>
        <dbReference type="ARBA" id="ARBA00023186"/>
    </source>
</evidence>
<keyword evidence="7 10" id="KW-0574">Periplasm</keyword>
<protein>
    <recommendedName>
        <fullName evidence="4 10">Outer-membrane lipoprotein carrier protein</fullName>
    </recommendedName>
</protein>
<comment type="similarity">
    <text evidence="2 10">Belongs to the LolA family.</text>
</comment>
<gene>
    <name evidence="10 11" type="primary">lolA</name>
    <name evidence="11" type="ORF">IAC56_04185</name>
</gene>
<comment type="subunit">
    <text evidence="3 10">Monomer.</text>
</comment>
<comment type="subcellular location">
    <subcellularLocation>
        <location evidence="1 10">Periplasm</location>
    </subcellularLocation>
</comment>
<evidence type="ECO:0000256" key="7">
    <source>
        <dbReference type="ARBA" id="ARBA00022764"/>
    </source>
</evidence>
<keyword evidence="5 10" id="KW-0813">Transport</keyword>
<evidence type="ECO:0000313" key="12">
    <source>
        <dbReference type="Proteomes" id="UP000824083"/>
    </source>
</evidence>
<keyword evidence="11" id="KW-0449">Lipoprotein</keyword>
<feature type="chain" id="PRO_5039775281" description="Outer-membrane lipoprotein carrier protein" evidence="10">
    <location>
        <begin position="23"/>
        <end position="211"/>
    </location>
</feature>
<dbReference type="InterPro" id="IPR029046">
    <property type="entry name" value="LolA/LolB/LppX"/>
</dbReference>
<dbReference type="HAMAP" id="MF_00240">
    <property type="entry name" value="LolA"/>
    <property type="match status" value="1"/>
</dbReference>
<dbReference type="InterPro" id="IPR004564">
    <property type="entry name" value="OM_lipoprot_carrier_LolA-like"/>
</dbReference>
<comment type="function">
    <text evidence="10">Participates in the translocation of lipoproteins from the inner membrane to the outer membrane. Only forms a complex with a lipoprotein if the residue after the N-terminal Cys is not an aspartate (The Asp acts as a targeting signal to indicate that the lipoprotein should stay in the inner membrane).</text>
</comment>